<dbReference type="PANTHER" id="PTHR31668">
    <property type="entry name" value="GLUCOSE TRANSPORT TRANSCRIPTION REGULATOR RGT1-RELATED-RELATED"/>
    <property type="match status" value="1"/>
</dbReference>
<dbReference type="PROSITE" id="PS50048">
    <property type="entry name" value="ZN2_CY6_FUNGAL_2"/>
    <property type="match status" value="1"/>
</dbReference>
<keyword evidence="6" id="KW-1185">Reference proteome</keyword>
<dbReference type="SMART" id="SM00066">
    <property type="entry name" value="GAL4"/>
    <property type="match status" value="1"/>
</dbReference>
<dbReference type="Pfam" id="PF00172">
    <property type="entry name" value="Zn_clus"/>
    <property type="match status" value="1"/>
</dbReference>
<evidence type="ECO:0000256" key="3">
    <source>
        <dbReference type="SAM" id="MobiDB-lite"/>
    </source>
</evidence>
<dbReference type="EMBL" id="CAWUHD010000248">
    <property type="protein sequence ID" value="CAK7238435.1"/>
    <property type="molecule type" value="Genomic_DNA"/>
</dbReference>
<evidence type="ECO:0000259" key="4">
    <source>
        <dbReference type="PROSITE" id="PS50048"/>
    </source>
</evidence>
<name>A0ABP0D1Z7_9PEZI</name>
<evidence type="ECO:0000313" key="5">
    <source>
        <dbReference type="EMBL" id="CAK7238435.1"/>
    </source>
</evidence>
<dbReference type="CDD" id="cd12148">
    <property type="entry name" value="fungal_TF_MHR"/>
    <property type="match status" value="1"/>
</dbReference>
<dbReference type="SMART" id="SM00906">
    <property type="entry name" value="Fungal_trans"/>
    <property type="match status" value="1"/>
</dbReference>
<evidence type="ECO:0000256" key="1">
    <source>
        <dbReference type="ARBA" id="ARBA00022723"/>
    </source>
</evidence>
<protein>
    <recommendedName>
        <fullName evidence="4">Zn(2)-C6 fungal-type domain-containing protein</fullName>
    </recommendedName>
</protein>
<dbReference type="InterPro" id="IPR050797">
    <property type="entry name" value="Carb_Metab_Trans_Reg"/>
</dbReference>
<gene>
    <name evidence="5" type="ORF">SEUCBS140593_010685</name>
</gene>
<evidence type="ECO:0000256" key="2">
    <source>
        <dbReference type="ARBA" id="ARBA00023242"/>
    </source>
</evidence>
<dbReference type="InterPro" id="IPR007219">
    <property type="entry name" value="XnlR_reg_dom"/>
</dbReference>
<dbReference type="PANTHER" id="PTHR31668:SF4">
    <property type="entry name" value="TRANSCRIPTIONAL ACTIVATOR PROTEIN DAL81"/>
    <property type="match status" value="1"/>
</dbReference>
<keyword evidence="1" id="KW-0479">Metal-binding</keyword>
<dbReference type="Proteomes" id="UP001642482">
    <property type="component" value="Unassembled WGS sequence"/>
</dbReference>
<sequence length="809" mass="89517">MDAVDSSGGTAVQNGRAYRSKKQRPCDVCRFRRVQCKSLQQPDGSRDTSLCQMCVKLGLHCTFVQGPPRKRCRETVTAQAVPSDVRHPPTLPLNGAHNSQHAIAMDVEPSWFPSEPAALTTTMTTTTLEPDHLDMMHWWTTLETPPQVPAQGVAHAGLVPLSAMQPALSPIGSGSNLSASSVGDNRSPAAVSSGSLPHFVSGCSTSSTWPQEFSLESRPGHSHQLLGLSGESDPYFLRHYAYNEYDTYLMFRLHFRKVVDDALVPSPPPTMLPTGSPSGNNARPLPSSAMPVQFVIADEAIWRDDVHAVESLVLGNSTEETDTLLMAKLVSPELAVRLLKLYKQFVHPRYPVLSLHDLERMADMRGPVVDDTMHREIHDEIQREPPPESQVPREGWQSNHWGAQARPDGTLAFPVGLRCAVYALAAPFAFLDDRLSVAHGYRAGSTDELWAIAHRSFQRASRLSHLSSLQLCLLLLQQPPHSHVATEPPSFWALSCTSLAIAENLGLGLDPDTWRLPRPEALLRRRLWWLTHTTHVWQAIVCGRPLHIHGDDWDVAPLRPDDFDFAGESTQQISICIAECELGLIAADVLKDTLKETRRAPPALEALLVRAQPLRTRIERWRQTLPLLTKPASDLTEAEFEAGGAALRLSHLTLELLIFRALLRPLTVQAVAPADSACEPISTIFDNGYTCANAVAGMVASLQAKHFATFWRPCVRHQLCYVSTFLLMNLAQASTHAMAARYLALLDQWRRTLRIQARAWPLARLAAMRLDAITWKGVATVIHGAGMESPAMVLVRQQEGQQEGRQERL</sequence>
<dbReference type="InterPro" id="IPR036864">
    <property type="entry name" value="Zn2-C6_fun-type_DNA-bd_sf"/>
</dbReference>
<dbReference type="CDD" id="cd00067">
    <property type="entry name" value="GAL4"/>
    <property type="match status" value="1"/>
</dbReference>
<reference evidence="5 6" key="1">
    <citation type="submission" date="2024-01" db="EMBL/GenBank/DDBJ databases">
        <authorList>
            <person name="Allen C."/>
            <person name="Tagirdzhanova G."/>
        </authorList>
    </citation>
    <scope>NUCLEOTIDE SEQUENCE [LARGE SCALE GENOMIC DNA]</scope>
</reference>
<feature type="domain" description="Zn(2)-C6 fungal-type" evidence="4">
    <location>
        <begin position="25"/>
        <end position="63"/>
    </location>
</feature>
<dbReference type="Pfam" id="PF04082">
    <property type="entry name" value="Fungal_trans"/>
    <property type="match status" value="1"/>
</dbReference>
<organism evidence="5 6">
    <name type="scientific">Sporothrix eucalyptigena</name>
    <dbReference type="NCBI Taxonomy" id="1812306"/>
    <lineage>
        <taxon>Eukaryota</taxon>
        <taxon>Fungi</taxon>
        <taxon>Dikarya</taxon>
        <taxon>Ascomycota</taxon>
        <taxon>Pezizomycotina</taxon>
        <taxon>Sordariomycetes</taxon>
        <taxon>Sordariomycetidae</taxon>
        <taxon>Ophiostomatales</taxon>
        <taxon>Ophiostomataceae</taxon>
        <taxon>Sporothrix</taxon>
    </lineage>
</organism>
<accession>A0ABP0D1Z7</accession>
<evidence type="ECO:0000313" key="6">
    <source>
        <dbReference type="Proteomes" id="UP001642482"/>
    </source>
</evidence>
<comment type="caution">
    <text evidence="5">The sequence shown here is derived from an EMBL/GenBank/DDBJ whole genome shotgun (WGS) entry which is preliminary data.</text>
</comment>
<dbReference type="InterPro" id="IPR001138">
    <property type="entry name" value="Zn2Cys6_DnaBD"/>
</dbReference>
<keyword evidence="2" id="KW-0539">Nucleus</keyword>
<feature type="region of interest" description="Disordered" evidence="3">
    <location>
        <begin position="174"/>
        <end position="194"/>
    </location>
</feature>
<proteinExistence type="predicted"/>
<dbReference type="SUPFAM" id="SSF57701">
    <property type="entry name" value="Zn2/Cys6 DNA-binding domain"/>
    <property type="match status" value="1"/>
</dbReference>